<dbReference type="AlphaFoldDB" id="A0A1G2KXU7"/>
<protein>
    <submittedName>
        <fullName evidence="1">Uncharacterized protein</fullName>
    </submittedName>
</protein>
<dbReference type="Proteomes" id="UP000177982">
    <property type="component" value="Unassembled WGS sequence"/>
</dbReference>
<reference evidence="1 2" key="1">
    <citation type="journal article" date="2016" name="Nat. Commun.">
        <title>Thousands of microbial genomes shed light on interconnected biogeochemical processes in an aquifer system.</title>
        <authorList>
            <person name="Anantharaman K."/>
            <person name="Brown C.T."/>
            <person name="Hug L.A."/>
            <person name="Sharon I."/>
            <person name="Castelle C.J."/>
            <person name="Probst A.J."/>
            <person name="Thomas B.C."/>
            <person name="Singh A."/>
            <person name="Wilkins M.J."/>
            <person name="Karaoz U."/>
            <person name="Brodie E.L."/>
            <person name="Williams K.H."/>
            <person name="Hubbard S.S."/>
            <person name="Banfield J.F."/>
        </authorList>
    </citation>
    <scope>NUCLEOTIDE SEQUENCE [LARGE SCALE GENOMIC DNA]</scope>
</reference>
<organism evidence="1 2">
    <name type="scientific">Candidatus Sungbacteria bacterium RIFCSPLOWO2_01_FULL_47_10</name>
    <dbReference type="NCBI Taxonomy" id="1802276"/>
    <lineage>
        <taxon>Bacteria</taxon>
        <taxon>Candidatus Sungiibacteriota</taxon>
    </lineage>
</organism>
<name>A0A1G2KXU7_9BACT</name>
<comment type="caution">
    <text evidence="1">The sequence shown here is derived from an EMBL/GenBank/DDBJ whole genome shotgun (WGS) entry which is preliminary data.</text>
</comment>
<gene>
    <name evidence="1" type="ORF">A2934_02025</name>
</gene>
<accession>A0A1G2KXU7</accession>
<proteinExistence type="predicted"/>
<evidence type="ECO:0000313" key="1">
    <source>
        <dbReference type="EMBL" id="OHA04283.1"/>
    </source>
</evidence>
<dbReference type="EMBL" id="MHQO01000084">
    <property type="protein sequence ID" value="OHA04283.1"/>
    <property type="molecule type" value="Genomic_DNA"/>
</dbReference>
<sequence length="137" mass="16002">MYDFIGELKRLSRERGLHLVIFDPEFEEHPQEFLNRHERERMRDDAYKATVAGRVYDHLFRKVRVADVCFVFNKDGYLGANTNGELFAAAALGKTIYALHDQTLMGHYPHDLYEEPSSRKLIHEVVPTPEELLKRLA</sequence>
<evidence type="ECO:0000313" key="2">
    <source>
        <dbReference type="Proteomes" id="UP000177982"/>
    </source>
</evidence>